<accession>A0ABP1Q830</accession>
<evidence type="ECO:0000256" key="1">
    <source>
        <dbReference type="SAM" id="SignalP"/>
    </source>
</evidence>
<feature type="signal peptide" evidence="1">
    <location>
        <begin position="1"/>
        <end position="23"/>
    </location>
</feature>
<protein>
    <submittedName>
        <fullName evidence="2">Uncharacterized protein</fullName>
    </submittedName>
</protein>
<keyword evidence="1" id="KW-0732">Signal</keyword>
<sequence length="295" mass="33132">MNQISLFITIFLIIDLAVPIVVAKTYKEKLAPQHEDSTAAPIKAKTDINFLVFPTGTPNKTKTQAPLNSNSAEKQPVDEADGVCYAEEKPPDLRVIFKEDGGGVEKANKGSLLDPEEKTKIIIDGVEREDGIAIICSAEYPVYLHFWENDSYSGYFYNAHEKCCQYPSDPKNCKVGIWFSKKPSNLSFICTPALANERAQMEKKAVISIKDTKTQVEILTTMIDKEDKRQMHGYGWVTDPDCYGALKCMFILQGIVMIMEEMMVWSGFFRVVPPQNPQNAPNGRNRLARRMHIGG</sequence>
<name>A0ABP1Q830_9HEXA</name>
<dbReference type="EMBL" id="CAXLJM020000019">
    <property type="protein sequence ID" value="CAL8085945.1"/>
    <property type="molecule type" value="Genomic_DNA"/>
</dbReference>
<dbReference type="Proteomes" id="UP001642540">
    <property type="component" value="Unassembled WGS sequence"/>
</dbReference>
<evidence type="ECO:0000313" key="2">
    <source>
        <dbReference type="EMBL" id="CAL8085945.1"/>
    </source>
</evidence>
<reference evidence="2 3" key="1">
    <citation type="submission" date="2024-08" db="EMBL/GenBank/DDBJ databases">
        <authorList>
            <person name="Cucini C."/>
            <person name="Frati F."/>
        </authorList>
    </citation>
    <scope>NUCLEOTIDE SEQUENCE [LARGE SCALE GENOMIC DNA]</scope>
</reference>
<proteinExistence type="predicted"/>
<evidence type="ECO:0000313" key="3">
    <source>
        <dbReference type="Proteomes" id="UP001642540"/>
    </source>
</evidence>
<keyword evidence="3" id="KW-1185">Reference proteome</keyword>
<organism evidence="2 3">
    <name type="scientific">Orchesella dallaii</name>
    <dbReference type="NCBI Taxonomy" id="48710"/>
    <lineage>
        <taxon>Eukaryota</taxon>
        <taxon>Metazoa</taxon>
        <taxon>Ecdysozoa</taxon>
        <taxon>Arthropoda</taxon>
        <taxon>Hexapoda</taxon>
        <taxon>Collembola</taxon>
        <taxon>Entomobryomorpha</taxon>
        <taxon>Entomobryoidea</taxon>
        <taxon>Orchesellidae</taxon>
        <taxon>Orchesellinae</taxon>
        <taxon>Orchesella</taxon>
    </lineage>
</organism>
<comment type="caution">
    <text evidence="2">The sequence shown here is derived from an EMBL/GenBank/DDBJ whole genome shotgun (WGS) entry which is preliminary data.</text>
</comment>
<feature type="chain" id="PRO_5046767895" evidence="1">
    <location>
        <begin position="24"/>
        <end position="295"/>
    </location>
</feature>
<gene>
    <name evidence="2" type="ORF">ODALV1_LOCUS6282</name>
</gene>